<reference evidence="8 9" key="1">
    <citation type="submission" date="2023-07" db="EMBL/GenBank/DDBJ databases">
        <title>Genomic Encyclopedia of Type Strains, Phase IV (KMG-IV): sequencing the most valuable type-strain genomes for metagenomic binning, comparative biology and taxonomic classification.</title>
        <authorList>
            <person name="Goeker M."/>
        </authorList>
    </citation>
    <scope>NUCLEOTIDE SEQUENCE [LARGE SCALE GENOMIC DNA]</scope>
    <source>
        <strain evidence="8 9">DSM 19598</strain>
    </source>
</reference>
<evidence type="ECO:0000256" key="5">
    <source>
        <dbReference type="SAM" id="SignalP"/>
    </source>
</evidence>
<dbReference type="InterPro" id="IPR051202">
    <property type="entry name" value="Peptidase_C40"/>
</dbReference>
<dbReference type="PROSITE" id="PS51935">
    <property type="entry name" value="NLPC_P60"/>
    <property type="match status" value="1"/>
</dbReference>
<keyword evidence="9" id="KW-1185">Reference proteome</keyword>
<dbReference type="GO" id="GO:0016787">
    <property type="term" value="F:hydrolase activity"/>
    <property type="evidence" value="ECO:0007669"/>
    <property type="project" value="UniProtKB-KW"/>
</dbReference>
<accession>A0ABU0FQI1</accession>
<dbReference type="EMBL" id="JAUSUN010000002">
    <property type="protein sequence ID" value="MDQ0412162.1"/>
    <property type="molecule type" value="Genomic_DNA"/>
</dbReference>
<feature type="domain" description="SH3b" evidence="6">
    <location>
        <begin position="29"/>
        <end position="93"/>
    </location>
</feature>
<dbReference type="Gene3D" id="2.30.30.40">
    <property type="entry name" value="SH3 Domains"/>
    <property type="match status" value="1"/>
</dbReference>
<keyword evidence="3 8" id="KW-0378">Hydrolase</keyword>
<keyword evidence="5" id="KW-0732">Signal</keyword>
<evidence type="ECO:0000256" key="3">
    <source>
        <dbReference type="ARBA" id="ARBA00022801"/>
    </source>
</evidence>
<dbReference type="SMART" id="SM00287">
    <property type="entry name" value="SH3b"/>
    <property type="match status" value="1"/>
</dbReference>
<evidence type="ECO:0000259" key="7">
    <source>
        <dbReference type="PROSITE" id="PS51935"/>
    </source>
</evidence>
<dbReference type="Proteomes" id="UP001242313">
    <property type="component" value="Unassembled WGS sequence"/>
</dbReference>
<dbReference type="PANTHER" id="PTHR47053:SF1">
    <property type="entry name" value="MUREIN DD-ENDOPEPTIDASE MEPH-RELATED"/>
    <property type="match status" value="1"/>
</dbReference>
<dbReference type="InterPro" id="IPR003646">
    <property type="entry name" value="SH3-like_bac-type"/>
</dbReference>
<protein>
    <submittedName>
        <fullName evidence="8">Cell wall-associated NlpC family hydrolase</fullName>
    </submittedName>
</protein>
<comment type="similarity">
    <text evidence="1">Belongs to the peptidase C40 family.</text>
</comment>
<dbReference type="Pfam" id="PF08239">
    <property type="entry name" value="SH3_3"/>
    <property type="match status" value="1"/>
</dbReference>
<evidence type="ECO:0000256" key="1">
    <source>
        <dbReference type="ARBA" id="ARBA00007074"/>
    </source>
</evidence>
<evidence type="ECO:0000256" key="2">
    <source>
        <dbReference type="ARBA" id="ARBA00022670"/>
    </source>
</evidence>
<name>A0ABU0FQI1_9BACI</name>
<evidence type="ECO:0000313" key="8">
    <source>
        <dbReference type="EMBL" id="MDQ0412162.1"/>
    </source>
</evidence>
<dbReference type="RefSeq" id="WP_052806888.1">
    <property type="nucleotide sequence ID" value="NZ_JAUSUN010000002.1"/>
</dbReference>
<organism evidence="8 9">
    <name type="scientific">Mesobacillus stamsii</name>
    <dbReference type="NCBI Taxonomy" id="225347"/>
    <lineage>
        <taxon>Bacteria</taxon>
        <taxon>Bacillati</taxon>
        <taxon>Bacillota</taxon>
        <taxon>Bacilli</taxon>
        <taxon>Bacillales</taxon>
        <taxon>Bacillaceae</taxon>
        <taxon>Mesobacillus</taxon>
    </lineage>
</organism>
<evidence type="ECO:0000259" key="6">
    <source>
        <dbReference type="PROSITE" id="PS51781"/>
    </source>
</evidence>
<comment type="caution">
    <text evidence="8">The sequence shown here is derived from an EMBL/GenBank/DDBJ whole genome shotgun (WGS) entry which is preliminary data.</text>
</comment>
<feature type="signal peptide" evidence="5">
    <location>
        <begin position="1"/>
        <end position="27"/>
    </location>
</feature>
<proteinExistence type="inferred from homology"/>
<evidence type="ECO:0000313" key="9">
    <source>
        <dbReference type="Proteomes" id="UP001242313"/>
    </source>
</evidence>
<dbReference type="Pfam" id="PF00877">
    <property type="entry name" value="NLPC_P60"/>
    <property type="match status" value="1"/>
</dbReference>
<feature type="chain" id="PRO_5047453859" evidence="5">
    <location>
        <begin position="28"/>
        <end position="223"/>
    </location>
</feature>
<keyword evidence="4" id="KW-0788">Thiol protease</keyword>
<dbReference type="InterPro" id="IPR038765">
    <property type="entry name" value="Papain-like_cys_pep_sf"/>
</dbReference>
<dbReference type="Gene3D" id="3.90.1720.10">
    <property type="entry name" value="endopeptidase domain like (from Nostoc punctiforme)"/>
    <property type="match status" value="1"/>
</dbReference>
<sequence length="223" mass="23896">MFKRIIASTMLISLLVTVIPSMDQASAAGTGYHINVSSGYLNVRNQPSLSGKVYTKLPKGYNVTVTSQDNGWSRISYSGKIGYVSSKYIAPGSTVTKSSTVSTDYQVKAISIAKSQMGVRYVLGGTTPSGFDCSGLVTYAFKNAGYNKLPRTAADMYNIGTKVTSYQPGDLLFYATSGGKKVTHVAIYIGNSQVIHAATSKGVSIANIHNSYWQPKFIGAKRL</sequence>
<dbReference type="InterPro" id="IPR000064">
    <property type="entry name" value="NLP_P60_dom"/>
</dbReference>
<gene>
    <name evidence="8" type="ORF">J2S25_000342</name>
</gene>
<feature type="domain" description="NlpC/P60" evidence="7">
    <location>
        <begin position="103"/>
        <end position="223"/>
    </location>
</feature>
<keyword evidence="2" id="KW-0645">Protease</keyword>
<dbReference type="PANTHER" id="PTHR47053">
    <property type="entry name" value="MUREIN DD-ENDOPEPTIDASE MEPH-RELATED"/>
    <property type="match status" value="1"/>
</dbReference>
<dbReference type="PROSITE" id="PS51781">
    <property type="entry name" value="SH3B"/>
    <property type="match status" value="1"/>
</dbReference>
<evidence type="ECO:0000256" key="4">
    <source>
        <dbReference type="ARBA" id="ARBA00022807"/>
    </source>
</evidence>
<dbReference type="SUPFAM" id="SSF54001">
    <property type="entry name" value="Cysteine proteinases"/>
    <property type="match status" value="1"/>
</dbReference>